<organism evidence="1 2">
    <name type="scientific">Candidatus Kaiserbacteria bacterium CG_4_9_14_0_2_um_filter_41_32</name>
    <dbReference type="NCBI Taxonomy" id="1974601"/>
    <lineage>
        <taxon>Bacteria</taxon>
        <taxon>Candidatus Kaiseribacteriota</taxon>
    </lineage>
</organism>
<reference evidence="2" key="1">
    <citation type="submission" date="2017-09" db="EMBL/GenBank/DDBJ databases">
        <title>Depth-based differentiation of microbial function through sediment-hosted aquifers and enrichment of novel symbionts in the deep terrestrial subsurface.</title>
        <authorList>
            <person name="Probst A.J."/>
            <person name="Ladd B."/>
            <person name="Jarett J.K."/>
            <person name="Geller-Mcgrath D.E."/>
            <person name="Sieber C.M.K."/>
            <person name="Emerson J.B."/>
            <person name="Anantharaman K."/>
            <person name="Thomas B.C."/>
            <person name="Malmstrom R."/>
            <person name="Stieglmeier M."/>
            <person name="Klingl A."/>
            <person name="Woyke T."/>
            <person name="Ryan C.M."/>
            <person name="Banfield J.F."/>
        </authorList>
    </citation>
    <scope>NUCLEOTIDE SEQUENCE [LARGE SCALE GENOMIC DNA]</scope>
</reference>
<evidence type="ECO:0000313" key="1">
    <source>
        <dbReference type="EMBL" id="PJC56044.1"/>
    </source>
</evidence>
<protein>
    <submittedName>
        <fullName evidence="1">Uncharacterized protein</fullName>
    </submittedName>
</protein>
<dbReference type="EMBL" id="PFRD01000089">
    <property type="protein sequence ID" value="PJC56044.1"/>
    <property type="molecule type" value="Genomic_DNA"/>
</dbReference>
<dbReference type="Proteomes" id="UP000230391">
    <property type="component" value="Unassembled WGS sequence"/>
</dbReference>
<comment type="caution">
    <text evidence="1">The sequence shown here is derived from an EMBL/GenBank/DDBJ whole genome shotgun (WGS) entry which is preliminary data.</text>
</comment>
<gene>
    <name evidence="1" type="ORF">CO026_02450</name>
</gene>
<dbReference type="AlphaFoldDB" id="A0A2M8FEH8"/>
<name>A0A2M8FEH8_9BACT</name>
<proteinExistence type="predicted"/>
<evidence type="ECO:0000313" key="2">
    <source>
        <dbReference type="Proteomes" id="UP000230391"/>
    </source>
</evidence>
<sequence>MSEKARVRKSSGLSQDLACSFVKRATRCTVPVKGMEWQRNDVAIHDDDDIDCFTAVRLSAQTGENGYDNMEVIADTTVTMINL</sequence>
<accession>A0A2M8FEH8</accession>